<gene>
    <name evidence="1" type="ORF">Nepgr_028116</name>
</gene>
<organism evidence="1 2">
    <name type="scientific">Nepenthes gracilis</name>
    <name type="common">Slender pitcher plant</name>
    <dbReference type="NCBI Taxonomy" id="150966"/>
    <lineage>
        <taxon>Eukaryota</taxon>
        <taxon>Viridiplantae</taxon>
        <taxon>Streptophyta</taxon>
        <taxon>Embryophyta</taxon>
        <taxon>Tracheophyta</taxon>
        <taxon>Spermatophyta</taxon>
        <taxon>Magnoliopsida</taxon>
        <taxon>eudicotyledons</taxon>
        <taxon>Gunneridae</taxon>
        <taxon>Pentapetalae</taxon>
        <taxon>Caryophyllales</taxon>
        <taxon>Nepenthaceae</taxon>
        <taxon>Nepenthes</taxon>
    </lineage>
</organism>
<reference evidence="1" key="1">
    <citation type="submission" date="2023-05" db="EMBL/GenBank/DDBJ databases">
        <title>Nepenthes gracilis genome sequencing.</title>
        <authorList>
            <person name="Fukushima K."/>
        </authorList>
    </citation>
    <scope>NUCLEOTIDE SEQUENCE</scope>
    <source>
        <strain evidence="1">SING2019-196</strain>
    </source>
</reference>
<dbReference type="Proteomes" id="UP001279734">
    <property type="component" value="Unassembled WGS sequence"/>
</dbReference>
<name>A0AAD3TBR3_NEPGR</name>
<proteinExistence type="predicted"/>
<keyword evidence="2" id="KW-1185">Reference proteome</keyword>
<dbReference type="EMBL" id="BSYO01000030">
    <property type="protein sequence ID" value="GMH26273.1"/>
    <property type="molecule type" value="Genomic_DNA"/>
</dbReference>
<evidence type="ECO:0000313" key="1">
    <source>
        <dbReference type="EMBL" id="GMH26273.1"/>
    </source>
</evidence>
<accession>A0AAD3TBR3</accession>
<protein>
    <submittedName>
        <fullName evidence="1">Uncharacterized protein</fullName>
    </submittedName>
</protein>
<comment type="caution">
    <text evidence="1">The sequence shown here is derived from an EMBL/GenBank/DDBJ whole genome shotgun (WGS) entry which is preliminary data.</text>
</comment>
<evidence type="ECO:0000313" key="2">
    <source>
        <dbReference type="Proteomes" id="UP001279734"/>
    </source>
</evidence>
<dbReference type="AlphaFoldDB" id="A0AAD3TBR3"/>
<sequence>MKGRITELQASGFSRKLRSKQLRRRRNHLSPILYDLTKQTVRSNSIPLAFSPNSGCCDEVSCNSTRDSVIQAENEEFRRVTRSYRKLREEETAKWIKGVEMEVSEGSCVESCSVIEAESKLQSKAAEVTDSSVQIAVCSVEDCDRIFKSNARKLTENVAISETFGEDCEVQLSDITGSCSNVNLSILNPASTIGKNTRSMRVDLDLACPEHLSDDDEDVQDVSSTTFSELQSEILVSNSELDFSEEYTPSFWLGTGSQFSENSIGDSTPSYSFSLFKQYKQELSMISSRRDKEASWRVEDEYSDEVTFWRFEDEEDEESYRRLRSRERKKALKLNDYAVEADSKTEYGTLIIEQRLLMVNWIVEVSRFLFMISHWESSH</sequence>